<dbReference type="SMART" id="SM00382">
    <property type="entry name" value="AAA"/>
    <property type="match status" value="1"/>
</dbReference>
<dbReference type="Proteomes" id="UP001529423">
    <property type="component" value="Unassembled WGS sequence"/>
</dbReference>
<keyword evidence="3" id="KW-0410">Iron transport</keyword>
<proteinExistence type="predicted"/>
<dbReference type="RefSeq" id="WP_289558816.1">
    <property type="nucleotide sequence ID" value="NZ_JAUDEO010000004.1"/>
</dbReference>
<name>A0ABT7VM42_9LACO</name>
<dbReference type="InterPro" id="IPR017871">
    <property type="entry name" value="ABC_transporter-like_CS"/>
</dbReference>
<dbReference type="PANTHER" id="PTHR42781">
    <property type="entry name" value="SPERMIDINE/PUTRESCINE IMPORT ATP-BINDING PROTEIN POTA"/>
    <property type="match status" value="1"/>
</dbReference>
<evidence type="ECO:0000256" key="6">
    <source>
        <dbReference type="ARBA" id="ARBA00023065"/>
    </source>
</evidence>
<dbReference type="InterPro" id="IPR015853">
    <property type="entry name" value="ABC_transpr_FbpC"/>
</dbReference>
<keyword evidence="5" id="KW-0408">Iron</keyword>
<dbReference type="Pfam" id="PF00005">
    <property type="entry name" value="ABC_tran"/>
    <property type="match status" value="1"/>
</dbReference>
<evidence type="ECO:0000313" key="9">
    <source>
        <dbReference type="EMBL" id="MDM8333186.1"/>
    </source>
</evidence>
<dbReference type="PROSITE" id="PS00211">
    <property type="entry name" value="ABC_TRANSPORTER_1"/>
    <property type="match status" value="1"/>
</dbReference>
<sequence length="311" mass="34887">MFLEVHDLSKSYRQHPVLHQLSFNVRRGEILVVLGPSGCGKSTLLSCLNGFTDVDNGQVILDGHDITNQPPEERHITTVFQSYSLFPNMTVQQNLAYGLKFQSISRAQRDEKVARMMELLQLTKLAATPVTEISGGQQQRVALGRSLIVNPQLLLLDEPFSNLDAELRLRLRAELRKLQRQMKMTMIFVTHDQQEALALGDRILLMAAGRIQQLATGPDLYNHPQNQFAVQFIGAVNQLTGDRYVRPEAVSITPNPQGDGIVTTCLFQGATINYGVRYQGRDFQVTCLNRGPQLRVGDRVTVTYQDKKLGE</sequence>
<evidence type="ECO:0000256" key="1">
    <source>
        <dbReference type="ARBA" id="ARBA00022448"/>
    </source>
</evidence>
<organism evidence="9 10">
    <name type="scientific">Limosilactobacillus panis</name>
    <dbReference type="NCBI Taxonomy" id="47493"/>
    <lineage>
        <taxon>Bacteria</taxon>
        <taxon>Bacillati</taxon>
        <taxon>Bacillota</taxon>
        <taxon>Bacilli</taxon>
        <taxon>Lactobacillales</taxon>
        <taxon>Lactobacillaceae</taxon>
        <taxon>Limosilactobacillus</taxon>
    </lineage>
</organism>
<dbReference type="Pfam" id="PF08402">
    <property type="entry name" value="TOBE_2"/>
    <property type="match status" value="1"/>
</dbReference>
<dbReference type="InterPro" id="IPR050093">
    <property type="entry name" value="ABC_SmlMolc_Importer"/>
</dbReference>
<dbReference type="InterPro" id="IPR003439">
    <property type="entry name" value="ABC_transporter-like_ATP-bd"/>
</dbReference>
<comment type="caution">
    <text evidence="9">The sequence shown here is derived from an EMBL/GenBank/DDBJ whole genome shotgun (WGS) entry which is preliminary data.</text>
</comment>
<keyword evidence="1" id="KW-0813">Transport</keyword>
<dbReference type="EMBL" id="JAUDEO010000004">
    <property type="protein sequence ID" value="MDM8333186.1"/>
    <property type="molecule type" value="Genomic_DNA"/>
</dbReference>
<accession>A0ABT7VM42</accession>
<keyword evidence="7" id="KW-0472">Membrane</keyword>
<evidence type="ECO:0000256" key="4">
    <source>
        <dbReference type="ARBA" id="ARBA00022967"/>
    </source>
</evidence>
<keyword evidence="9" id="KW-0067">ATP-binding</keyword>
<dbReference type="InterPro" id="IPR003593">
    <property type="entry name" value="AAA+_ATPase"/>
</dbReference>
<dbReference type="PROSITE" id="PS50893">
    <property type="entry name" value="ABC_TRANSPORTER_2"/>
    <property type="match status" value="1"/>
</dbReference>
<evidence type="ECO:0000256" key="2">
    <source>
        <dbReference type="ARBA" id="ARBA00022475"/>
    </source>
</evidence>
<dbReference type="GO" id="GO:0005524">
    <property type="term" value="F:ATP binding"/>
    <property type="evidence" value="ECO:0007669"/>
    <property type="project" value="UniProtKB-KW"/>
</dbReference>
<evidence type="ECO:0000256" key="5">
    <source>
        <dbReference type="ARBA" id="ARBA00023004"/>
    </source>
</evidence>
<evidence type="ECO:0000256" key="7">
    <source>
        <dbReference type="ARBA" id="ARBA00023136"/>
    </source>
</evidence>
<gene>
    <name evidence="9" type="ORF">QUW46_01110</name>
</gene>
<feature type="domain" description="ABC transporter" evidence="8">
    <location>
        <begin position="3"/>
        <end position="233"/>
    </location>
</feature>
<evidence type="ECO:0000256" key="3">
    <source>
        <dbReference type="ARBA" id="ARBA00022496"/>
    </source>
</evidence>
<keyword evidence="2" id="KW-1003">Cell membrane</keyword>
<evidence type="ECO:0000313" key="10">
    <source>
        <dbReference type="Proteomes" id="UP001529423"/>
    </source>
</evidence>
<keyword evidence="9" id="KW-0547">Nucleotide-binding</keyword>
<dbReference type="PANTHER" id="PTHR42781:SF4">
    <property type="entry name" value="SPERMIDINE_PUTRESCINE IMPORT ATP-BINDING PROTEIN POTA"/>
    <property type="match status" value="1"/>
</dbReference>
<evidence type="ECO:0000259" key="8">
    <source>
        <dbReference type="PROSITE" id="PS50893"/>
    </source>
</evidence>
<keyword evidence="6" id="KW-0406">Ion transport</keyword>
<keyword evidence="4" id="KW-1278">Translocase</keyword>
<keyword evidence="10" id="KW-1185">Reference proteome</keyword>
<dbReference type="InterPro" id="IPR013611">
    <property type="entry name" value="Transp-assoc_OB_typ2"/>
</dbReference>
<reference evidence="9" key="2">
    <citation type="submission" date="2023-06" db="EMBL/GenBank/DDBJ databases">
        <authorList>
            <person name="Zeman M."/>
            <person name="Kubasova T."/>
            <person name="Jahodarova E."/>
            <person name="Nykrynova M."/>
            <person name="Rychlik I."/>
        </authorList>
    </citation>
    <scope>NUCLEOTIDE SEQUENCE</scope>
    <source>
        <strain evidence="9">105_WCHN</strain>
    </source>
</reference>
<protein>
    <submittedName>
        <fullName evidence="9">ABC transporter ATP-binding protein</fullName>
    </submittedName>
</protein>
<reference evidence="9" key="1">
    <citation type="submission" date="2023-06" db="EMBL/GenBank/DDBJ databases">
        <title>Identification and characterization of horizontal gene transfer across gut microbiota members of farm animals based on homology search.</title>
        <authorList>
            <person name="Schwarzerova J."/>
            <person name="Nykrynova M."/>
            <person name="Jureckova K."/>
            <person name="Cejkova D."/>
            <person name="Rychlik I."/>
        </authorList>
    </citation>
    <scope>NUCLEOTIDE SEQUENCE</scope>
    <source>
        <strain evidence="9">105_WCHN</strain>
    </source>
</reference>
<dbReference type="CDD" id="cd03259">
    <property type="entry name" value="ABC_Carb_Solutes_like"/>
    <property type="match status" value="1"/>
</dbReference>